<name>A0A8J3W277_9ACTN</name>
<dbReference type="RefSeq" id="WP_203888804.1">
    <property type="nucleotide sequence ID" value="NZ_BOOH01000004.1"/>
</dbReference>
<organism evidence="1 2">
    <name type="scientific">Planobispora longispora</name>
    <dbReference type="NCBI Taxonomy" id="28887"/>
    <lineage>
        <taxon>Bacteria</taxon>
        <taxon>Bacillati</taxon>
        <taxon>Actinomycetota</taxon>
        <taxon>Actinomycetes</taxon>
        <taxon>Streptosporangiales</taxon>
        <taxon>Streptosporangiaceae</taxon>
        <taxon>Planobispora</taxon>
    </lineage>
</organism>
<proteinExistence type="predicted"/>
<dbReference type="AlphaFoldDB" id="A0A8J3W277"/>
<reference evidence="1 2" key="1">
    <citation type="submission" date="2021-01" db="EMBL/GenBank/DDBJ databases">
        <title>Whole genome shotgun sequence of Planobispora longispora NBRC 13918.</title>
        <authorList>
            <person name="Komaki H."/>
            <person name="Tamura T."/>
        </authorList>
    </citation>
    <scope>NUCLEOTIDE SEQUENCE [LARGE SCALE GENOMIC DNA]</scope>
    <source>
        <strain evidence="1 2">NBRC 13918</strain>
    </source>
</reference>
<evidence type="ECO:0000313" key="1">
    <source>
        <dbReference type="EMBL" id="GIH74059.1"/>
    </source>
</evidence>
<gene>
    <name evidence="1" type="ORF">Plo01_04880</name>
</gene>
<accession>A0A8J3W277</accession>
<comment type="caution">
    <text evidence="1">The sequence shown here is derived from an EMBL/GenBank/DDBJ whole genome shotgun (WGS) entry which is preliminary data.</text>
</comment>
<sequence>MGEGAPIGAAARALRAGDTAGLRRRIREVVAELRSGRRPIEAVRHPLEFVCVPLHRAGRAGLCLHLWESAGERMHPVVHAHSWDLWSYVLSGTVFNEILSIRDDAAGRGPRLYRVDSLEGVDEIMPTGRLVVSARERLEEVPAGRIYRLAAGRYHRSGHRGPTATVVLGEHRPGVHNMMLGPPDGVPSTSRRERCPAAEALALLDPVARACGLSP</sequence>
<evidence type="ECO:0000313" key="2">
    <source>
        <dbReference type="Proteomes" id="UP000616724"/>
    </source>
</evidence>
<keyword evidence="2" id="KW-1185">Reference proteome</keyword>
<protein>
    <submittedName>
        <fullName evidence="1">Uncharacterized protein</fullName>
    </submittedName>
</protein>
<dbReference type="Proteomes" id="UP000616724">
    <property type="component" value="Unassembled WGS sequence"/>
</dbReference>
<dbReference type="EMBL" id="BOOH01000004">
    <property type="protein sequence ID" value="GIH74059.1"/>
    <property type="molecule type" value="Genomic_DNA"/>
</dbReference>